<comment type="caution">
    <text evidence="1">The sequence shown here is derived from an EMBL/GenBank/DDBJ whole genome shotgun (WGS) entry which is preliminary data.</text>
</comment>
<sequence length="486" mass="57561">MEFLDKVDTLKHQSENSRTVVKSNQIIIKSKSLNMVEKSKDKFVNNLNSNDKSKVLWALWDLALCFQVDPSIASLIEQHHIANIIQMMQSANIKEISLAFNFLNHFIRSDPTKIPFFIQTNTLYFAIKKIPMKSACDFIVTILSLSECLKEEAHFEVYRFFFESQLRHKLLSAFSQLNFFEKQQSYILNILSFLWKNQEDFSRDELEVFLERSDLFLTRADNESTIIYLNFLIKINSPIFYGYFYIFNRENTKFFNLIKVLWEKIKSENNDVCLACFDFLIHFIQFDFHNPHSQENKIEYLKSIAKDISYNISRFLHYKKRPNDVRLSGAKVIEALINIDKDFCIRFFGGEYIDSMKGFLANGAYSDQLIAIRFVSVLMKYNQCEEILNLLKFFDPIDKIIDFLNESDYSLIINLLNCIRNDWDIYIKRNFQNVFLSDIINLMDNQDFIFALQYIESAENEDASHLANFLIKYIEEYKKIKVPENF</sequence>
<reference evidence="1 2" key="1">
    <citation type="submission" date="2024-04" db="EMBL/GenBank/DDBJ databases">
        <title>Tritrichomonas musculus Genome.</title>
        <authorList>
            <person name="Alves-Ferreira E."/>
            <person name="Grigg M."/>
            <person name="Lorenzi H."/>
            <person name="Galac M."/>
        </authorList>
    </citation>
    <scope>NUCLEOTIDE SEQUENCE [LARGE SCALE GENOMIC DNA]</scope>
    <source>
        <strain evidence="1 2">EAF2021</strain>
    </source>
</reference>
<accession>A0ABR2KZ62</accession>
<dbReference type="SUPFAM" id="SSF48371">
    <property type="entry name" value="ARM repeat"/>
    <property type="match status" value="1"/>
</dbReference>
<proteinExistence type="predicted"/>
<organism evidence="1 2">
    <name type="scientific">Tritrichomonas musculus</name>
    <dbReference type="NCBI Taxonomy" id="1915356"/>
    <lineage>
        <taxon>Eukaryota</taxon>
        <taxon>Metamonada</taxon>
        <taxon>Parabasalia</taxon>
        <taxon>Tritrichomonadida</taxon>
        <taxon>Tritrichomonadidae</taxon>
        <taxon>Tritrichomonas</taxon>
    </lineage>
</organism>
<evidence type="ECO:0000313" key="1">
    <source>
        <dbReference type="EMBL" id="KAK8896410.1"/>
    </source>
</evidence>
<evidence type="ECO:0000313" key="2">
    <source>
        <dbReference type="Proteomes" id="UP001470230"/>
    </source>
</evidence>
<keyword evidence="2" id="KW-1185">Reference proteome</keyword>
<protein>
    <submittedName>
        <fullName evidence="1">Uncharacterized protein</fullName>
    </submittedName>
</protein>
<dbReference type="EMBL" id="JAPFFF010000002">
    <property type="protein sequence ID" value="KAK8896410.1"/>
    <property type="molecule type" value="Genomic_DNA"/>
</dbReference>
<name>A0ABR2KZ62_9EUKA</name>
<gene>
    <name evidence="1" type="ORF">M9Y10_014308</name>
</gene>
<dbReference type="Proteomes" id="UP001470230">
    <property type="component" value="Unassembled WGS sequence"/>
</dbReference>
<dbReference type="InterPro" id="IPR016024">
    <property type="entry name" value="ARM-type_fold"/>
</dbReference>